<reference evidence="3 4" key="1">
    <citation type="submission" date="2020-08" db="EMBL/GenBank/DDBJ databases">
        <authorList>
            <person name="Liu C."/>
            <person name="Sun Q."/>
        </authorList>
    </citation>
    <scope>NUCLEOTIDE SEQUENCE [LARGE SCALE GENOMIC DNA]</scope>
    <source>
        <strain evidence="3 4">NSJ-29</strain>
    </source>
</reference>
<keyword evidence="2" id="KW-0472">Membrane</keyword>
<proteinExistence type="predicted"/>
<evidence type="ECO:0000256" key="2">
    <source>
        <dbReference type="SAM" id="Phobius"/>
    </source>
</evidence>
<feature type="transmembrane region" description="Helical" evidence="2">
    <location>
        <begin position="188"/>
        <end position="207"/>
    </location>
</feature>
<sequence>MTVFIELREKIKAFYARYDIYILPVVKFALAMVIFIGINNMLGYLTILNNLFVVAVLALICAILPLNGTVVIGVFMIVLHCFGVGLEVGGFALLMYLLMLLLYFRFVPGDALALLMSPLAFAFNIPGTVPLALGLLRGPVSAISGAFGVVSWYFVKMVDGIAEMKSIGDASLLDVLKEMLDRLVNNKAMLLSVIACVAVVLVAATIRKLCATYAWEIAIAAGCGVYVLITLLGGLFMKVDTQLLVLIVGIAGAAVISLILEFFVYSVDYAGSQYLQFEDDEYYYYVKAIPKRLGSRSDYDRSDGDENGEQPEEFERIYGVGREKERTAPPVQDIAAAPDVPEDAAEKFQNVDFTSKLEESLKDL</sequence>
<organism evidence="3 4">
    <name type="scientific">Wansuia hejianensis</name>
    <dbReference type="NCBI Taxonomy" id="2763667"/>
    <lineage>
        <taxon>Bacteria</taxon>
        <taxon>Bacillati</taxon>
        <taxon>Bacillota</taxon>
        <taxon>Clostridia</taxon>
        <taxon>Lachnospirales</taxon>
        <taxon>Lachnospiraceae</taxon>
        <taxon>Wansuia</taxon>
    </lineage>
</organism>
<keyword evidence="4" id="KW-1185">Reference proteome</keyword>
<feature type="transmembrane region" description="Helical" evidence="2">
    <location>
        <begin position="135"/>
        <end position="155"/>
    </location>
</feature>
<name>A0A7G9GHI8_9FIRM</name>
<protein>
    <submittedName>
        <fullName evidence="3">Uncharacterized protein</fullName>
    </submittedName>
</protein>
<feature type="compositionally biased region" description="Basic and acidic residues" evidence="1">
    <location>
        <begin position="313"/>
        <end position="327"/>
    </location>
</feature>
<dbReference type="EMBL" id="CP060635">
    <property type="protein sequence ID" value="QNM10270.1"/>
    <property type="molecule type" value="Genomic_DNA"/>
</dbReference>
<dbReference type="AlphaFoldDB" id="A0A7G9GHI8"/>
<evidence type="ECO:0000256" key="1">
    <source>
        <dbReference type="SAM" id="MobiDB-lite"/>
    </source>
</evidence>
<feature type="transmembrane region" description="Helical" evidence="2">
    <location>
        <begin position="213"/>
        <end position="236"/>
    </location>
</feature>
<feature type="region of interest" description="Disordered" evidence="1">
    <location>
        <begin position="295"/>
        <end position="340"/>
    </location>
</feature>
<feature type="transmembrane region" description="Helical" evidence="2">
    <location>
        <begin position="84"/>
        <end position="104"/>
    </location>
</feature>
<dbReference type="KEGG" id="whj:H9Q79_08405"/>
<evidence type="ECO:0000313" key="3">
    <source>
        <dbReference type="EMBL" id="QNM10270.1"/>
    </source>
</evidence>
<feature type="transmembrane region" description="Helical" evidence="2">
    <location>
        <begin position="243"/>
        <end position="265"/>
    </location>
</feature>
<keyword evidence="2" id="KW-0812">Transmembrane</keyword>
<dbReference type="Proteomes" id="UP000515860">
    <property type="component" value="Chromosome"/>
</dbReference>
<keyword evidence="2" id="KW-1133">Transmembrane helix</keyword>
<gene>
    <name evidence="3" type="ORF">H9Q79_08405</name>
</gene>
<accession>A0A7G9GHI8</accession>
<feature type="transmembrane region" description="Helical" evidence="2">
    <location>
        <begin position="51"/>
        <end position="78"/>
    </location>
</feature>
<feature type="compositionally biased region" description="Basic and acidic residues" evidence="1">
    <location>
        <begin position="295"/>
        <end position="304"/>
    </location>
</feature>
<evidence type="ECO:0000313" key="4">
    <source>
        <dbReference type="Proteomes" id="UP000515860"/>
    </source>
</evidence>
<dbReference type="RefSeq" id="WP_118643231.1">
    <property type="nucleotide sequence ID" value="NZ_CP060635.1"/>
</dbReference>
<feature type="transmembrane region" description="Helical" evidence="2">
    <location>
        <begin position="20"/>
        <end position="39"/>
    </location>
</feature>